<comment type="caution">
    <text evidence="3">The sequence shown here is derived from an EMBL/GenBank/DDBJ whole genome shotgun (WGS) entry which is preliminary data.</text>
</comment>
<dbReference type="GO" id="GO:0046872">
    <property type="term" value="F:metal ion binding"/>
    <property type="evidence" value="ECO:0007669"/>
    <property type="project" value="TreeGrafter"/>
</dbReference>
<dbReference type="InterPro" id="IPR023577">
    <property type="entry name" value="CYTH_domain"/>
</dbReference>
<keyword evidence="4" id="KW-1185">Reference proteome</keyword>
<dbReference type="EMBL" id="AFGF01000042">
    <property type="protein sequence ID" value="EGO64892.1"/>
    <property type="molecule type" value="Genomic_DNA"/>
</dbReference>
<dbReference type="PROSITE" id="PS51708">
    <property type="entry name" value="CHAD"/>
    <property type="match status" value="1"/>
</dbReference>
<dbReference type="InterPro" id="IPR038186">
    <property type="entry name" value="CHAD_dom_sf"/>
</dbReference>
<dbReference type="SUPFAM" id="SSF55154">
    <property type="entry name" value="CYTH-like phosphatases"/>
    <property type="match status" value="1"/>
</dbReference>
<dbReference type="GO" id="GO:0050355">
    <property type="term" value="F:inorganic triphosphate phosphatase activity"/>
    <property type="evidence" value="ECO:0007669"/>
    <property type="project" value="InterPro"/>
</dbReference>
<organism evidence="3 4">
    <name type="scientific">Acetonema longum DSM 6540</name>
    <dbReference type="NCBI Taxonomy" id="1009370"/>
    <lineage>
        <taxon>Bacteria</taxon>
        <taxon>Bacillati</taxon>
        <taxon>Bacillota</taxon>
        <taxon>Negativicutes</taxon>
        <taxon>Acetonemataceae</taxon>
        <taxon>Acetonema</taxon>
    </lineage>
</organism>
<sequence>MSVLLETELKLRVIGSGDWEKLVRSERLQGLDRAGDWQEDLLEARYFDTADYRLRKAGLAYRVRREQGQWMATVKLNGSSTGGLHQRQEHNMAAANETPDLSVFTGLEIGELLRKSVGEESLIPVFTTRFCRRTLLVNWQDSQVEIALDQGQILAGADSEPILEIELELKQGATAAVLSLGAELAEILPLTVEPKSKYYRGLLLAGLIEEEPVPDALCLLSGAEPAGQALEQLLSAAVSNVFGSQQAFLDNQQQPKALRQLRIKLRRLRALLSFASPFLAAEETAVSKQELRSWGRSLGSLRDLDVLAGHWHKILTSPFAVRDGKSRLEEQLAALRLQQEETVGACLTAGKLTAVLLRLWGWIANHPWQVGAARSIESYAGYRLEKWLEDLLETGKALDWNDRRESHQFRIRMKKIRYVLESLSFMDSGRTSRLVRRFKAFQDCLGILMDYEACSQQLHLILKPASAKAVYRDVGLLNGWLARDATAAQTAIPALWRKAGRSARRWRKD</sequence>
<dbReference type="eggNOG" id="COG5607">
    <property type="taxonomic scope" value="Bacteria"/>
</dbReference>
<dbReference type="Gene3D" id="1.40.20.10">
    <property type="entry name" value="CHAD domain"/>
    <property type="match status" value="1"/>
</dbReference>
<dbReference type="InterPro" id="IPR033469">
    <property type="entry name" value="CYTH-like_dom_sf"/>
</dbReference>
<dbReference type="Pfam" id="PF01928">
    <property type="entry name" value="CYTH"/>
    <property type="match status" value="1"/>
</dbReference>
<accession>F7NGD7</accession>
<dbReference type="SMART" id="SM01118">
    <property type="entry name" value="CYTH"/>
    <property type="match status" value="1"/>
</dbReference>
<dbReference type="AlphaFoldDB" id="F7NGD7"/>
<dbReference type="Gene3D" id="2.40.320.10">
    <property type="entry name" value="Hypothetical Protein Pfu-838710-001"/>
    <property type="match status" value="1"/>
</dbReference>
<dbReference type="PANTHER" id="PTHR39569:SF1">
    <property type="entry name" value="INORGANIC TRIPHOSPHATASE"/>
    <property type="match status" value="1"/>
</dbReference>
<evidence type="ECO:0000259" key="1">
    <source>
        <dbReference type="PROSITE" id="PS51707"/>
    </source>
</evidence>
<dbReference type="SMART" id="SM00880">
    <property type="entry name" value="CHAD"/>
    <property type="match status" value="1"/>
</dbReference>
<dbReference type="InterPro" id="IPR007899">
    <property type="entry name" value="CHAD_dom"/>
</dbReference>
<dbReference type="PROSITE" id="PS51707">
    <property type="entry name" value="CYTH"/>
    <property type="match status" value="1"/>
</dbReference>
<reference evidence="3 4" key="1">
    <citation type="journal article" date="2011" name="EMBO J.">
        <title>Structural diversity of bacterial flagellar motors.</title>
        <authorList>
            <person name="Chen S."/>
            <person name="Beeby M."/>
            <person name="Murphy G.E."/>
            <person name="Leadbetter J.R."/>
            <person name="Hendrixson D.R."/>
            <person name="Briegel A."/>
            <person name="Li Z."/>
            <person name="Shi J."/>
            <person name="Tocheva E.I."/>
            <person name="Muller A."/>
            <person name="Dobro M.J."/>
            <person name="Jensen G.J."/>
        </authorList>
    </citation>
    <scope>NUCLEOTIDE SEQUENCE [LARGE SCALE GENOMIC DNA]</scope>
    <source>
        <strain evidence="3 4">DSM 6540</strain>
    </source>
</reference>
<feature type="domain" description="CHAD" evidence="2">
    <location>
        <begin position="223"/>
        <end position="501"/>
    </location>
</feature>
<dbReference type="Proteomes" id="UP000003240">
    <property type="component" value="Unassembled WGS sequence"/>
</dbReference>
<dbReference type="CDD" id="cd07756">
    <property type="entry name" value="CYTH-like_Pase_CHAD"/>
    <property type="match status" value="1"/>
</dbReference>
<dbReference type="InterPro" id="IPR039013">
    <property type="entry name" value="YgiF"/>
</dbReference>
<dbReference type="eggNOG" id="COG3025">
    <property type="taxonomic scope" value="Bacteria"/>
</dbReference>
<dbReference type="RefSeq" id="WP_004093648.1">
    <property type="nucleotide sequence ID" value="NZ_AFGF01000042.1"/>
</dbReference>
<dbReference type="OrthoDB" id="3034217at2"/>
<dbReference type="PANTHER" id="PTHR39569">
    <property type="entry name" value="INORGANIC TRIPHOSPHATASE"/>
    <property type="match status" value="1"/>
</dbReference>
<evidence type="ECO:0000259" key="2">
    <source>
        <dbReference type="PROSITE" id="PS51708"/>
    </source>
</evidence>
<gene>
    <name evidence="3" type="ORF">ALO_05605</name>
</gene>
<evidence type="ECO:0000313" key="4">
    <source>
        <dbReference type="Proteomes" id="UP000003240"/>
    </source>
</evidence>
<proteinExistence type="predicted"/>
<dbReference type="Pfam" id="PF05235">
    <property type="entry name" value="CHAD"/>
    <property type="match status" value="1"/>
</dbReference>
<name>F7NGD7_9FIRM</name>
<feature type="domain" description="CYTH" evidence="1">
    <location>
        <begin position="4"/>
        <end position="205"/>
    </location>
</feature>
<evidence type="ECO:0000313" key="3">
    <source>
        <dbReference type="EMBL" id="EGO64892.1"/>
    </source>
</evidence>
<dbReference type="STRING" id="1009370.ALO_05605"/>
<protein>
    <submittedName>
        <fullName evidence="3">Adenylate cyclase</fullName>
    </submittedName>
</protein>